<comment type="caution">
    <text evidence="2">The sequence shown here is derived from an EMBL/GenBank/DDBJ whole genome shotgun (WGS) entry which is preliminary data.</text>
</comment>
<evidence type="ECO:0000256" key="1">
    <source>
        <dbReference type="SAM" id="MobiDB-lite"/>
    </source>
</evidence>
<dbReference type="InterPro" id="IPR013324">
    <property type="entry name" value="RNA_pol_sigma_r3/r4-like"/>
</dbReference>
<feature type="compositionally biased region" description="Low complexity" evidence="1">
    <location>
        <begin position="325"/>
        <end position="335"/>
    </location>
</feature>
<proteinExistence type="predicted"/>
<dbReference type="SUPFAM" id="SSF88659">
    <property type="entry name" value="Sigma3 and sigma4 domains of RNA polymerase sigma factors"/>
    <property type="match status" value="1"/>
</dbReference>
<sequence>MRGDLGSLFDAHAGRLHAYCWSLLGDQRAADAVADAFVATLQHPPRGDDVLWLYALARSACAERGAFDGTPPAFAGTEPLLRAAAALRADHREALLLWAGEWLNVADLARVLGVAPDTAHQLLQRARSRLEALVLDVLMRGTAQADLDLIEAFEEGRLPHLLARRAPDTAPPGLRDRLVDLGPEDALALPRMTAPNPVVLIGPGPAPKARKSTLPRAAGAVAGVAASVAAAIGILAAWPGGKTAGVSALLPSAGNGETPTTSHTIQNTAANDPTPGRPTPTRDGGPVTQYEQDPAPIVPPAASQGHQAPPKKHAEKNKPGTVEEPTTAPPTSGTPTTPPPSDPPPSDPPPSDPPPSDPPPSDPPPSEQPSNPPASDQPTTPADDPAPSPSGG</sequence>
<feature type="compositionally biased region" description="Pro residues" evidence="1">
    <location>
        <begin position="336"/>
        <end position="372"/>
    </location>
</feature>
<reference evidence="2 3" key="1">
    <citation type="journal article" date="2017" name="Chemistry">
        <title>Isolation, Biosynthesis and Chemical Modifications of Rubterolones A-F: Rare Tropolone Alkaloids from Actinomadura sp. 5-2.</title>
        <authorList>
            <person name="Guo H."/>
            <person name="Benndorf R."/>
            <person name="Leichnitz D."/>
            <person name="Klassen J.L."/>
            <person name="Vollmers J."/>
            <person name="Gorls H."/>
            <person name="Steinacker M."/>
            <person name="Weigel C."/>
            <person name="Dahse H.M."/>
            <person name="Kaster A.K."/>
            <person name="de Beer Z.W."/>
            <person name="Poulsen M."/>
            <person name="Beemelmanns C."/>
        </authorList>
    </citation>
    <scope>NUCLEOTIDE SEQUENCE [LARGE SCALE GENOMIC DNA]</scope>
    <source>
        <strain evidence="2 3">5-2</strain>
    </source>
</reference>
<gene>
    <name evidence="2" type="ORF">BTM25_33230</name>
</gene>
<protein>
    <submittedName>
        <fullName evidence="2">RNA polymerase sigma factor</fullName>
    </submittedName>
</protein>
<dbReference type="RefSeq" id="WP_103563790.1">
    <property type="nucleotide sequence ID" value="NZ_MTBP01000002.1"/>
</dbReference>
<name>A0A2P4UHZ5_9ACTN</name>
<keyword evidence="3" id="KW-1185">Reference proteome</keyword>
<organism evidence="2 3">
    <name type="scientific">Actinomadura rubteroloni</name>
    <dbReference type="NCBI Taxonomy" id="1926885"/>
    <lineage>
        <taxon>Bacteria</taxon>
        <taxon>Bacillati</taxon>
        <taxon>Actinomycetota</taxon>
        <taxon>Actinomycetes</taxon>
        <taxon>Streptosporangiales</taxon>
        <taxon>Thermomonosporaceae</taxon>
        <taxon>Actinomadura</taxon>
    </lineage>
</organism>
<dbReference type="EMBL" id="MTBP01000002">
    <property type="protein sequence ID" value="POM24689.1"/>
    <property type="molecule type" value="Genomic_DNA"/>
</dbReference>
<evidence type="ECO:0000313" key="3">
    <source>
        <dbReference type="Proteomes" id="UP000242367"/>
    </source>
</evidence>
<dbReference type="GO" id="GO:0003700">
    <property type="term" value="F:DNA-binding transcription factor activity"/>
    <property type="evidence" value="ECO:0007669"/>
    <property type="project" value="InterPro"/>
</dbReference>
<feature type="region of interest" description="Disordered" evidence="1">
    <location>
        <begin position="252"/>
        <end position="392"/>
    </location>
</feature>
<dbReference type="InterPro" id="IPR013325">
    <property type="entry name" value="RNA_pol_sigma_r2"/>
</dbReference>
<evidence type="ECO:0000313" key="2">
    <source>
        <dbReference type="EMBL" id="POM24689.1"/>
    </source>
</evidence>
<dbReference type="GO" id="GO:0006352">
    <property type="term" value="P:DNA-templated transcription initiation"/>
    <property type="evidence" value="ECO:0007669"/>
    <property type="project" value="InterPro"/>
</dbReference>
<dbReference type="AlphaFoldDB" id="A0A2P4UHZ5"/>
<dbReference type="InterPro" id="IPR036388">
    <property type="entry name" value="WH-like_DNA-bd_sf"/>
</dbReference>
<dbReference type="SUPFAM" id="SSF88946">
    <property type="entry name" value="Sigma2 domain of RNA polymerase sigma factors"/>
    <property type="match status" value="1"/>
</dbReference>
<dbReference type="Gene3D" id="1.10.10.10">
    <property type="entry name" value="Winged helix-like DNA-binding domain superfamily/Winged helix DNA-binding domain"/>
    <property type="match status" value="1"/>
</dbReference>
<feature type="compositionally biased region" description="Low complexity" evidence="1">
    <location>
        <begin position="373"/>
        <end position="383"/>
    </location>
</feature>
<feature type="compositionally biased region" description="Polar residues" evidence="1">
    <location>
        <begin position="255"/>
        <end position="271"/>
    </location>
</feature>
<accession>A0A2P4UHZ5</accession>
<dbReference type="Gene3D" id="1.10.1740.10">
    <property type="match status" value="1"/>
</dbReference>
<dbReference type="Proteomes" id="UP000242367">
    <property type="component" value="Unassembled WGS sequence"/>
</dbReference>